<reference evidence="1" key="1">
    <citation type="journal article" date="2023" name="Science">
        <title>Elucidation of the pathway for biosynthesis of saponin adjuvants from the soapbark tree.</title>
        <authorList>
            <person name="Reed J."/>
            <person name="Orme A."/>
            <person name="El-Demerdash A."/>
            <person name="Owen C."/>
            <person name="Martin L.B.B."/>
            <person name="Misra R.C."/>
            <person name="Kikuchi S."/>
            <person name="Rejzek M."/>
            <person name="Martin A.C."/>
            <person name="Harkess A."/>
            <person name="Leebens-Mack J."/>
            <person name="Louveau T."/>
            <person name="Stephenson M.J."/>
            <person name="Osbourn A."/>
        </authorList>
    </citation>
    <scope>NUCLEOTIDE SEQUENCE</scope>
    <source>
        <strain evidence="1">S10</strain>
    </source>
</reference>
<dbReference type="AlphaFoldDB" id="A0AAD7LE62"/>
<dbReference type="EMBL" id="JARAOO010000009">
    <property type="protein sequence ID" value="KAJ7956495.1"/>
    <property type="molecule type" value="Genomic_DNA"/>
</dbReference>
<dbReference type="EMBL" id="JARAOO010000009">
    <property type="protein sequence ID" value="KAJ7956494.1"/>
    <property type="molecule type" value="Genomic_DNA"/>
</dbReference>
<comment type="caution">
    <text evidence="1">The sequence shown here is derived from an EMBL/GenBank/DDBJ whole genome shotgun (WGS) entry which is preliminary data.</text>
</comment>
<evidence type="ECO:0000313" key="1">
    <source>
        <dbReference type="EMBL" id="KAJ7956495.1"/>
    </source>
</evidence>
<accession>A0AAD7LE62</accession>
<organism evidence="1 2">
    <name type="scientific">Quillaja saponaria</name>
    <name type="common">Soap bark tree</name>
    <dbReference type="NCBI Taxonomy" id="32244"/>
    <lineage>
        <taxon>Eukaryota</taxon>
        <taxon>Viridiplantae</taxon>
        <taxon>Streptophyta</taxon>
        <taxon>Embryophyta</taxon>
        <taxon>Tracheophyta</taxon>
        <taxon>Spermatophyta</taxon>
        <taxon>Magnoliopsida</taxon>
        <taxon>eudicotyledons</taxon>
        <taxon>Gunneridae</taxon>
        <taxon>Pentapetalae</taxon>
        <taxon>rosids</taxon>
        <taxon>fabids</taxon>
        <taxon>Fabales</taxon>
        <taxon>Quillajaceae</taxon>
        <taxon>Quillaja</taxon>
    </lineage>
</organism>
<dbReference type="Proteomes" id="UP001163823">
    <property type="component" value="Chromosome 9"/>
</dbReference>
<gene>
    <name evidence="1" type="ORF">O6P43_022930</name>
</gene>
<keyword evidence="2" id="KW-1185">Reference proteome</keyword>
<name>A0AAD7LE62_QUISA</name>
<protein>
    <submittedName>
        <fullName evidence="1">Uncharacterized protein</fullName>
    </submittedName>
</protein>
<sequence>MDPLALETKLGRHVSETKAFNKLHMDKKVRKKYSSKSSMDAPSTQGSACSITSIIAPQQTTLYSAMQEHVNCIIDPALQEYMNLIIAETTKAVTASYEDIL</sequence>
<dbReference type="KEGG" id="qsa:O6P43_022930"/>
<evidence type="ECO:0000313" key="2">
    <source>
        <dbReference type="Proteomes" id="UP001163823"/>
    </source>
</evidence>
<proteinExistence type="predicted"/>